<feature type="non-terminal residue" evidence="2">
    <location>
        <position position="1"/>
    </location>
</feature>
<dbReference type="SUPFAM" id="SSF53335">
    <property type="entry name" value="S-adenosyl-L-methionine-dependent methyltransferases"/>
    <property type="match status" value="1"/>
</dbReference>
<dbReference type="Pfam" id="PF08241">
    <property type="entry name" value="Methyltransf_11"/>
    <property type="match status" value="1"/>
</dbReference>
<dbReference type="AlphaFoldDB" id="A0A382G6D8"/>
<dbReference type="InterPro" id="IPR029063">
    <property type="entry name" value="SAM-dependent_MTases_sf"/>
</dbReference>
<organism evidence="2">
    <name type="scientific">marine metagenome</name>
    <dbReference type="NCBI Taxonomy" id="408172"/>
    <lineage>
        <taxon>unclassified sequences</taxon>
        <taxon>metagenomes</taxon>
        <taxon>ecological metagenomes</taxon>
    </lineage>
</organism>
<sequence>QADKKAISANNGSSNNIYDLLLQSAHLHFEKLVRDYVSVNPTGVMLDFGCGIGSRTVHLIPSGWSLIGIDISKESINIAQSQGAATTQATEYLVMDGEAMSFSKNKFDLIVDYGSFSSLKMDLAIPEMVRVLKPGGSLIAIETLGHNLLFNCKRKWNVLRGNRTTWAADHIMKKAEWRKLSAHFETVHIDYFGLTGLILVPLIRFLPHKIKIIFAKFFSTIDQQLFKVQMLKPLAFKTVVQLTGLRQS</sequence>
<evidence type="ECO:0000259" key="1">
    <source>
        <dbReference type="Pfam" id="PF08241"/>
    </source>
</evidence>
<reference evidence="2" key="1">
    <citation type="submission" date="2018-05" db="EMBL/GenBank/DDBJ databases">
        <authorList>
            <person name="Lanie J.A."/>
            <person name="Ng W.-L."/>
            <person name="Kazmierczak K.M."/>
            <person name="Andrzejewski T.M."/>
            <person name="Davidsen T.M."/>
            <person name="Wayne K.J."/>
            <person name="Tettelin H."/>
            <person name="Glass J.I."/>
            <person name="Rusch D."/>
            <person name="Podicherti R."/>
            <person name="Tsui H.-C.T."/>
            <person name="Winkler M.E."/>
        </authorList>
    </citation>
    <scope>NUCLEOTIDE SEQUENCE</scope>
</reference>
<dbReference type="PANTHER" id="PTHR42912">
    <property type="entry name" value="METHYLTRANSFERASE"/>
    <property type="match status" value="1"/>
</dbReference>
<evidence type="ECO:0000313" key="2">
    <source>
        <dbReference type="EMBL" id="SVB70840.1"/>
    </source>
</evidence>
<dbReference type="Gene3D" id="3.40.50.150">
    <property type="entry name" value="Vaccinia Virus protein VP39"/>
    <property type="match status" value="1"/>
</dbReference>
<gene>
    <name evidence="2" type="ORF">METZ01_LOCUS223694</name>
</gene>
<dbReference type="GO" id="GO:0008757">
    <property type="term" value="F:S-adenosylmethionine-dependent methyltransferase activity"/>
    <property type="evidence" value="ECO:0007669"/>
    <property type="project" value="InterPro"/>
</dbReference>
<accession>A0A382G6D8</accession>
<dbReference type="InterPro" id="IPR013216">
    <property type="entry name" value="Methyltransf_11"/>
</dbReference>
<proteinExistence type="predicted"/>
<feature type="domain" description="Methyltransferase type 11" evidence="1">
    <location>
        <begin position="46"/>
        <end position="139"/>
    </location>
</feature>
<dbReference type="CDD" id="cd02440">
    <property type="entry name" value="AdoMet_MTases"/>
    <property type="match status" value="1"/>
</dbReference>
<dbReference type="EMBL" id="UINC01053835">
    <property type="protein sequence ID" value="SVB70840.1"/>
    <property type="molecule type" value="Genomic_DNA"/>
</dbReference>
<protein>
    <recommendedName>
        <fullName evidence="1">Methyltransferase type 11 domain-containing protein</fullName>
    </recommendedName>
</protein>
<name>A0A382G6D8_9ZZZZ</name>
<dbReference type="InterPro" id="IPR050508">
    <property type="entry name" value="Methyltransf_Superfamily"/>
</dbReference>